<reference evidence="8 9" key="1">
    <citation type="submission" date="2017-02" db="EMBL/GenBank/DDBJ databases">
        <authorList>
            <person name="Peterson S.W."/>
        </authorList>
    </citation>
    <scope>NUCLEOTIDE SEQUENCE [LARGE SCALE GENOMIC DNA]</scope>
    <source>
        <strain evidence="8 9">USBA 369</strain>
    </source>
</reference>
<name>A0A1T4SEA5_9HYPH</name>
<dbReference type="GO" id="GO:0006310">
    <property type="term" value="P:DNA recombination"/>
    <property type="evidence" value="ECO:0007669"/>
    <property type="project" value="UniProtKB-KW"/>
</dbReference>
<evidence type="ECO:0000256" key="1">
    <source>
        <dbReference type="ARBA" id="ARBA00008857"/>
    </source>
</evidence>
<dbReference type="InterPro" id="IPR050090">
    <property type="entry name" value="Tyrosine_recombinase_XerCD"/>
</dbReference>
<dbReference type="Gene3D" id="1.10.150.130">
    <property type="match status" value="1"/>
</dbReference>
<evidence type="ECO:0000313" key="9">
    <source>
        <dbReference type="Proteomes" id="UP000190135"/>
    </source>
</evidence>
<dbReference type="GO" id="GO:0015074">
    <property type="term" value="P:DNA integration"/>
    <property type="evidence" value="ECO:0007669"/>
    <property type="project" value="UniProtKB-KW"/>
</dbReference>
<evidence type="ECO:0000256" key="5">
    <source>
        <dbReference type="PROSITE-ProRule" id="PRU01248"/>
    </source>
</evidence>
<keyword evidence="9" id="KW-1185">Reference proteome</keyword>
<evidence type="ECO:0000259" key="6">
    <source>
        <dbReference type="PROSITE" id="PS51898"/>
    </source>
</evidence>
<dbReference type="PROSITE" id="PS51898">
    <property type="entry name" value="TYR_RECOMBINASE"/>
    <property type="match status" value="1"/>
</dbReference>
<dbReference type="EMBL" id="FUXL01000010">
    <property type="protein sequence ID" value="SKA26505.1"/>
    <property type="molecule type" value="Genomic_DNA"/>
</dbReference>
<accession>A0A1T4SEA5</accession>
<keyword evidence="4" id="KW-0233">DNA recombination</keyword>
<evidence type="ECO:0000256" key="4">
    <source>
        <dbReference type="ARBA" id="ARBA00023172"/>
    </source>
</evidence>
<protein>
    <submittedName>
        <fullName evidence="8">Site-specific recombinase XerD</fullName>
    </submittedName>
</protein>
<dbReference type="InterPro" id="IPR004107">
    <property type="entry name" value="Integrase_SAM-like_N"/>
</dbReference>
<dbReference type="STRING" id="1365950.SAMN05428963_11085"/>
<evidence type="ECO:0000313" key="8">
    <source>
        <dbReference type="EMBL" id="SKA26505.1"/>
    </source>
</evidence>
<dbReference type="PANTHER" id="PTHR30349">
    <property type="entry name" value="PHAGE INTEGRASE-RELATED"/>
    <property type="match status" value="1"/>
</dbReference>
<dbReference type="PANTHER" id="PTHR30349:SF41">
    <property type="entry name" value="INTEGRASE_RECOMBINASE PROTEIN MJ0367-RELATED"/>
    <property type="match status" value="1"/>
</dbReference>
<gene>
    <name evidence="8" type="ORF">SAMN05428963_11085</name>
</gene>
<evidence type="ECO:0000256" key="3">
    <source>
        <dbReference type="ARBA" id="ARBA00023125"/>
    </source>
</evidence>
<dbReference type="OrthoDB" id="9785687at2"/>
<dbReference type="AlphaFoldDB" id="A0A1T4SEA5"/>
<dbReference type="InterPro" id="IPR011010">
    <property type="entry name" value="DNA_brk_join_enz"/>
</dbReference>
<proteinExistence type="inferred from homology"/>
<dbReference type="Pfam" id="PF00589">
    <property type="entry name" value="Phage_integrase"/>
    <property type="match status" value="1"/>
</dbReference>
<sequence length="401" mass="44188">MSIRKRTWTTKGVEKTAWVCDYVDGTGKRRLRTFQRKKEADAFAATASVEVREGVHVADSATVTVKEAGALWLKTCEGAGLERSTTDQYRQHVELHIDPFIGATKLNKITVPSVRAFQEKLREEGRSAAMVKRVTVSLGSILSDAQERGLVVRNAVHEMSKRRGKGAAKAEKRQKARLRYGVDIPTREEVRAILEAATGRYRPLLITAIFTGMRASELRGLPWRDVDLDKAVIHVRQRADRFNAIGSPKSEAGQRSIPLTPMVINTLKEWRLACPKSELDLVFPNAAGNVESLGNIINRGLHPTMIKAGVAVETGKVDEEGKPILAAKYTGMHALRHWYASWCINAKSDGGLELSPKAVQNRMGHASIQMTYDVYGHLFPAADEAQALAKAEGLLMAVNAT</sequence>
<evidence type="ECO:0000259" key="7">
    <source>
        <dbReference type="PROSITE" id="PS51900"/>
    </source>
</evidence>
<dbReference type="Proteomes" id="UP000190135">
    <property type="component" value="Unassembled WGS sequence"/>
</dbReference>
<dbReference type="RefSeq" id="WP_078709191.1">
    <property type="nucleotide sequence ID" value="NZ_FUXL01000010.1"/>
</dbReference>
<comment type="similarity">
    <text evidence="1">Belongs to the 'phage' integrase family.</text>
</comment>
<keyword evidence="2" id="KW-0229">DNA integration</keyword>
<dbReference type="CDD" id="cd01189">
    <property type="entry name" value="INT_ICEBs1_C_like"/>
    <property type="match status" value="1"/>
</dbReference>
<dbReference type="InterPro" id="IPR010998">
    <property type="entry name" value="Integrase_recombinase_N"/>
</dbReference>
<dbReference type="GO" id="GO:0003677">
    <property type="term" value="F:DNA binding"/>
    <property type="evidence" value="ECO:0007669"/>
    <property type="project" value="UniProtKB-UniRule"/>
</dbReference>
<dbReference type="InterPro" id="IPR044068">
    <property type="entry name" value="CB"/>
</dbReference>
<organism evidence="8 9">
    <name type="scientific">Consotaella salsifontis</name>
    <dbReference type="NCBI Taxonomy" id="1365950"/>
    <lineage>
        <taxon>Bacteria</taxon>
        <taxon>Pseudomonadati</taxon>
        <taxon>Pseudomonadota</taxon>
        <taxon>Alphaproteobacteria</taxon>
        <taxon>Hyphomicrobiales</taxon>
        <taxon>Aurantimonadaceae</taxon>
        <taxon>Consotaella</taxon>
    </lineage>
</organism>
<dbReference type="Pfam" id="PF14659">
    <property type="entry name" value="Phage_int_SAM_3"/>
    <property type="match status" value="1"/>
</dbReference>
<dbReference type="Gene3D" id="1.10.443.10">
    <property type="entry name" value="Intergrase catalytic core"/>
    <property type="match status" value="1"/>
</dbReference>
<dbReference type="PROSITE" id="PS51900">
    <property type="entry name" value="CB"/>
    <property type="match status" value="1"/>
</dbReference>
<dbReference type="SUPFAM" id="SSF56349">
    <property type="entry name" value="DNA breaking-rejoining enzymes"/>
    <property type="match status" value="1"/>
</dbReference>
<dbReference type="InterPro" id="IPR002104">
    <property type="entry name" value="Integrase_catalytic"/>
</dbReference>
<keyword evidence="3 5" id="KW-0238">DNA-binding</keyword>
<dbReference type="InterPro" id="IPR013762">
    <property type="entry name" value="Integrase-like_cat_sf"/>
</dbReference>
<feature type="domain" description="Core-binding (CB)" evidence="7">
    <location>
        <begin position="63"/>
        <end position="146"/>
    </location>
</feature>
<feature type="domain" description="Tyr recombinase" evidence="6">
    <location>
        <begin position="180"/>
        <end position="388"/>
    </location>
</feature>
<evidence type="ECO:0000256" key="2">
    <source>
        <dbReference type="ARBA" id="ARBA00022908"/>
    </source>
</evidence>